<dbReference type="AlphaFoldDB" id="A0A318Y764"/>
<keyword evidence="3" id="KW-1185">Reference proteome</keyword>
<keyword evidence="1" id="KW-0732">Signal</keyword>
<dbReference type="Proteomes" id="UP000247647">
    <property type="component" value="Unassembled WGS sequence"/>
</dbReference>
<name>A0A318Y764_ASPNB</name>
<dbReference type="OrthoDB" id="10479560at2759"/>
<feature type="signal peptide" evidence="1">
    <location>
        <begin position="1"/>
        <end position="17"/>
    </location>
</feature>
<proteinExistence type="predicted"/>
<dbReference type="RefSeq" id="XP_025473631.1">
    <property type="nucleotide sequence ID" value="XM_025618853.1"/>
</dbReference>
<gene>
    <name evidence="2" type="ORF">BO87DRAFT_243176</name>
</gene>
<evidence type="ECO:0000313" key="3">
    <source>
        <dbReference type="Proteomes" id="UP000247647"/>
    </source>
</evidence>
<evidence type="ECO:0000313" key="2">
    <source>
        <dbReference type="EMBL" id="PYH28153.1"/>
    </source>
</evidence>
<organism evidence="2 3">
    <name type="scientific">Aspergillus neoniger (strain CBS 115656)</name>
    <dbReference type="NCBI Taxonomy" id="1448310"/>
    <lineage>
        <taxon>Eukaryota</taxon>
        <taxon>Fungi</taxon>
        <taxon>Dikarya</taxon>
        <taxon>Ascomycota</taxon>
        <taxon>Pezizomycotina</taxon>
        <taxon>Eurotiomycetes</taxon>
        <taxon>Eurotiomycetidae</taxon>
        <taxon>Eurotiales</taxon>
        <taxon>Aspergillaceae</taxon>
        <taxon>Aspergillus</taxon>
        <taxon>Aspergillus subgen. Circumdati</taxon>
    </lineage>
</organism>
<reference evidence="2" key="1">
    <citation type="submission" date="2016-12" db="EMBL/GenBank/DDBJ databases">
        <title>The genomes of Aspergillus section Nigri reveals drivers in fungal speciation.</title>
        <authorList>
            <consortium name="DOE Joint Genome Institute"/>
            <person name="Vesth T.C."/>
            <person name="Nybo J."/>
            <person name="Theobald S."/>
            <person name="Brandl J."/>
            <person name="Frisvad J.C."/>
            <person name="Nielsen K.F."/>
            <person name="Lyhne E.K."/>
            <person name="Kogle M.E."/>
            <person name="Kuo A."/>
            <person name="Riley R."/>
            <person name="Clum A."/>
            <person name="Nolan M."/>
            <person name="Lipzen A."/>
            <person name="Salamov A."/>
            <person name="Henrissat B."/>
            <person name="Wiebenga A."/>
            <person name="De Vries R.P."/>
            <person name="Grigoriev I.V."/>
            <person name="Mortensen U.H."/>
            <person name="Andersen M.R."/>
            <person name="Baker S.E."/>
        </authorList>
    </citation>
    <scope>NUCLEOTIDE SEQUENCE [LARGE SCALE GENOMIC DNA]</scope>
    <source>
        <strain evidence="2">CBS 115656</strain>
    </source>
</reference>
<dbReference type="GeneID" id="37121309"/>
<feature type="chain" id="PRO_5016237592" evidence="1">
    <location>
        <begin position="18"/>
        <end position="109"/>
    </location>
</feature>
<evidence type="ECO:0000256" key="1">
    <source>
        <dbReference type="SAM" id="SignalP"/>
    </source>
</evidence>
<sequence length="109" mass="12333">MVFHVMILFCVYGLVFSSSRHLLVPTTCLFIACYFPPPCVRNVYTIAAIITTTTMTTTLSWLVHSVGGYCWVEMDAEILCGALHRVAKIWFLHLGLKKTARESLIHLEI</sequence>
<accession>A0A318Y764</accession>
<dbReference type="EMBL" id="KZ821540">
    <property type="protein sequence ID" value="PYH28153.1"/>
    <property type="molecule type" value="Genomic_DNA"/>
</dbReference>
<protein>
    <submittedName>
        <fullName evidence="2">Uncharacterized protein</fullName>
    </submittedName>
</protein>